<dbReference type="AlphaFoldDB" id="A0A1T5H407"/>
<gene>
    <name evidence="7" type="ORF">SAMN05660750_04844</name>
</gene>
<dbReference type="PANTHER" id="PTHR30250">
    <property type="entry name" value="PST FAMILY PREDICTED COLANIC ACID TRANSPORTER"/>
    <property type="match status" value="1"/>
</dbReference>
<feature type="transmembrane region" description="Helical" evidence="6">
    <location>
        <begin position="371"/>
        <end position="392"/>
    </location>
</feature>
<evidence type="ECO:0000256" key="5">
    <source>
        <dbReference type="ARBA" id="ARBA00023136"/>
    </source>
</evidence>
<keyword evidence="5 6" id="KW-0472">Membrane</keyword>
<evidence type="ECO:0000256" key="2">
    <source>
        <dbReference type="ARBA" id="ARBA00022475"/>
    </source>
</evidence>
<dbReference type="Proteomes" id="UP000190130">
    <property type="component" value="Unassembled WGS sequence"/>
</dbReference>
<keyword evidence="4 6" id="KW-1133">Transmembrane helix</keyword>
<keyword evidence="2" id="KW-1003">Cell membrane</keyword>
<dbReference type="EMBL" id="FUYX01000021">
    <property type="protein sequence ID" value="SKC15415.1"/>
    <property type="molecule type" value="Genomic_DNA"/>
</dbReference>
<feature type="transmembrane region" description="Helical" evidence="6">
    <location>
        <begin position="163"/>
        <end position="185"/>
    </location>
</feature>
<dbReference type="InterPro" id="IPR050833">
    <property type="entry name" value="Poly_Biosynth_Transport"/>
</dbReference>
<proteinExistence type="predicted"/>
<feature type="transmembrane region" description="Helical" evidence="6">
    <location>
        <begin position="23"/>
        <end position="48"/>
    </location>
</feature>
<feature type="transmembrane region" description="Helical" evidence="6">
    <location>
        <begin position="329"/>
        <end position="350"/>
    </location>
</feature>
<feature type="transmembrane region" description="Helical" evidence="6">
    <location>
        <begin position="129"/>
        <end position="151"/>
    </location>
</feature>
<feature type="transmembrane region" description="Helical" evidence="6">
    <location>
        <begin position="398"/>
        <end position="421"/>
    </location>
</feature>
<feature type="transmembrane region" description="Helical" evidence="6">
    <location>
        <begin position="302"/>
        <end position="323"/>
    </location>
</feature>
<organism evidence="7 8">
    <name type="scientific">Bosea thiooxidans</name>
    <dbReference type="NCBI Taxonomy" id="53254"/>
    <lineage>
        <taxon>Bacteria</taxon>
        <taxon>Pseudomonadati</taxon>
        <taxon>Pseudomonadota</taxon>
        <taxon>Alphaproteobacteria</taxon>
        <taxon>Hyphomicrobiales</taxon>
        <taxon>Boseaceae</taxon>
        <taxon>Bosea</taxon>
    </lineage>
</organism>
<feature type="transmembrane region" description="Helical" evidence="6">
    <location>
        <begin position="60"/>
        <end position="84"/>
    </location>
</feature>
<dbReference type="GO" id="GO:0005886">
    <property type="term" value="C:plasma membrane"/>
    <property type="evidence" value="ECO:0007669"/>
    <property type="project" value="UniProtKB-SubCell"/>
</dbReference>
<name>A0A1T5H407_9HYPH</name>
<evidence type="ECO:0000256" key="6">
    <source>
        <dbReference type="SAM" id="Phobius"/>
    </source>
</evidence>
<evidence type="ECO:0000313" key="7">
    <source>
        <dbReference type="EMBL" id="SKC15415.1"/>
    </source>
</evidence>
<dbReference type="PANTHER" id="PTHR30250:SF11">
    <property type="entry name" value="O-ANTIGEN TRANSPORTER-RELATED"/>
    <property type="match status" value="1"/>
</dbReference>
<protein>
    <submittedName>
        <fullName evidence="7">Membrane protein involved in the export of O-antigen and teichoic acid</fullName>
    </submittedName>
</protein>
<evidence type="ECO:0000313" key="8">
    <source>
        <dbReference type="Proteomes" id="UP000190130"/>
    </source>
</evidence>
<feature type="transmembrane region" description="Helical" evidence="6">
    <location>
        <begin position="191"/>
        <end position="212"/>
    </location>
</feature>
<keyword evidence="3 6" id="KW-0812">Transmembrane</keyword>
<comment type="subcellular location">
    <subcellularLocation>
        <location evidence="1">Cell membrane</location>
        <topology evidence="1">Multi-pass membrane protein</topology>
    </subcellularLocation>
</comment>
<reference evidence="7 8" key="1">
    <citation type="submission" date="2017-02" db="EMBL/GenBank/DDBJ databases">
        <authorList>
            <person name="Peterson S.W."/>
        </authorList>
    </citation>
    <scope>NUCLEOTIDE SEQUENCE [LARGE SCALE GENOMIC DNA]</scope>
    <source>
        <strain evidence="7 8">DSM 9653</strain>
    </source>
</reference>
<evidence type="ECO:0000256" key="3">
    <source>
        <dbReference type="ARBA" id="ARBA00022692"/>
    </source>
</evidence>
<feature type="transmembrane region" description="Helical" evidence="6">
    <location>
        <begin position="96"/>
        <end position="123"/>
    </location>
</feature>
<accession>A0A1T5H407</accession>
<sequence length="431" mass="46268">MPQQQRHAPGQPPRKRTMLPDRAAITAYLTILTGSAGRLLISLVYFLIVANTLTLGEFGLFAAASSTGLILSRLLAFGFISPLYRVATVKPRLLGSYLSGFAGLAALSLPLIAGAGALVYLLLFAGRLAALPFAVIIVAEVLGWRIVEVVLIVNNGLRRFRQAALLVIIGSALRTVAALIFVAFGHASLEIWAFAYCAATMAGAAIALLAFLPAARWRFVRHLYPRRMADAVFAGTADIVFYVQSELDKLLVLGLAGERTAGLYAIAMRVIDLTAMPVRSFNQMLVQKIMKDRGLGSWRRLIGFEAGIALVSVAGLAAVILALQPFPALLGRNVAQAAHLFAPMLLVPAFRNLVEYHAELLYARERTGARILLLGLLTALKAGLIAVVMTRFAEGNAWAGWMNLVFGAVYLVSAGFTYRLLAPGRAPAASR</sequence>
<evidence type="ECO:0000256" key="1">
    <source>
        <dbReference type="ARBA" id="ARBA00004651"/>
    </source>
</evidence>
<evidence type="ECO:0000256" key="4">
    <source>
        <dbReference type="ARBA" id="ARBA00022989"/>
    </source>
</evidence>